<evidence type="ECO:0000256" key="6">
    <source>
        <dbReference type="SAM" id="Phobius"/>
    </source>
</evidence>
<feature type="transmembrane region" description="Helical" evidence="6">
    <location>
        <begin position="105"/>
        <end position="126"/>
    </location>
</feature>
<dbReference type="PANTHER" id="PTHR30250:SF11">
    <property type="entry name" value="O-ANTIGEN TRANSPORTER-RELATED"/>
    <property type="match status" value="1"/>
</dbReference>
<keyword evidence="8" id="KW-1185">Reference proteome</keyword>
<keyword evidence="3 6" id="KW-0812">Transmembrane</keyword>
<dbReference type="RefSeq" id="WP_113916822.1">
    <property type="nucleotide sequence ID" value="NZ_QNSE01000007.1"/>
</dbReference>
<feature type="transmembrane region" description="Helical" evidence="6">
    <location>
        <begin position="321"/>
        <end position="344"/>
    </location>
</feature>
<organism evidence="7 8">
    <name type="scientific">Marinomonas rhizomae</name>
    <dbReference type="NCBI Taxonomy" id="491948"/>
    <lineage>
        <taxon>Bacteria</taxon>
        <taxon>Pseudomonadati</taxon>
        <taxon>Pseudomonadota</taxon>
        <taxon>Gammaproteobacteria</taxon>
        <taxon>Oceanospirillales</taxon>
        <taxon>Oceanospirillaceae</taxon>
        <taxon>Marinomonas</taxon>
    </lineage>
</organism>
<feature type="transmembrane region" description="Helical" evidence="6">
    <location>
        <begin position="211"/>
        <end position="234"/>
    </location>
</feature>
<proteinExistence type="predicted"/>
<feature type="transmembrane region" description="Helical" evidence="6">
    <location>
        <begin position="163"/>
        <end position="190"/>
    </location>
</feature>
<comment type="subcellular location">
    <subcellularLocation>
        <location evidence="1">Cell membrane</location>
        <topology evidence="1">Multi-pass membrane protein</topology>
    </subcellularLocation>
</comment>
<dbReference type="OrthoDB" id="3831435at2"/>
<protein>
    <submittedName>
        <fullName evidence="7">O-antigen/teichoic acid export membrane protein</fullName>
    </submittedName>
</protein>
<feature type="transmembrane region" description="Helical" evidence="6">
    <location>
        <begin position="351"/>
        <end position="370"/>
    </location>
</feature>
<dbReference type="EMBL" id="QNSE01000007">
    <property type="protein sequence ID" value="RBP83275.1"/>
    <property type="molecule type" value="Genomic_DNA"/>
</dbReference>
<feature type="transmembrane region" description="Helical" evidence="6">
    <location>
        <begin position="279"/>
        <end position="301"/>
    </location>
</feature>
<evidence type="ECO:0000313" key="7">
    <source>
        <dbReference type="EMBL" id="RBP83275.1"/>
    </source>
</evidence>
<feature type="transmembrane region" description="Helical" evidence="6">
    <location>
        <begin position="70"/>
        <end position="93"/>
    </location>
</feature>
<dbReference type="InterPro" id="IPR050833">
    <property type="entry name" value="Poly_Biosynth_Transport"/>
</dbReference>
<comment type="caution">
    <text evidence="7">The sequence shown here is derived from an EMBL/GenBank/DDBJ whole genome shotgun (WGS) entry which is preliminary data.</text>
</comment>
<evidence type="ECO:0000256" key="5">
    <source>
        <dbReference type="ARBA" id="ARBA00023136"/>
    </source>
</evidence>
<name>A0A366JAK2_9GAMM</name>
<sequence length="409" mass="47364">MNFFLLLSKNFIAQFLLLLSLPLISRYFIPESVGALGVFTATVSIISTISTLRLELVLARKPENIKSNYVFSLFLIFISLLLSLVMSILYQMISKYIGFNSIEFKWLFLSSWLFSVSNVFLYYYNGKGQFDISGNSKVIRVLAYLLFICFFIFFDLYKYEYSLIYAFSFSYLIVVFYYINFFGLSLFLLSGLRRVSFLYIKKYKNYIKFTFPHHLINVTTSNFPIILLGYYFSLEEVGYYTLAQKLMLTPLGVISATCSSYLANKVFSKKIKREKKIIIFNNFSTLLFLVGAIVVVFWVIFGRPLVIIILGESWEGVYHMAIYMIPWIILLPLASSMSVFPTLLNQNKKALIVEIVSFLLRVSSLAIGVYNDSFNLSIMLFSIASLVVMLYQYFWVRGMVIKGIEHDRV</sequence>
<evidence type="ECO:0000256" key="2">
    <source>
        <dbReference type="ARBA" id="ARBA00022475"/>
    </source>
</evidence>
<feature type="transmembrane region" description="Helical" evidence="6">
    <location>
        <begin position="138"/>
        <end position="157"/>
    </location>
</feature>
<dbReference type="PANTHER" id="PTHR30250">
    <property type="entry name" value="PST FAMILY PREDICTED COLANIC ACID TRANSPORTER"/>
    <property type="match status" value="1"/>
</dbReference>
<keyword evidence="4 6" id="KW-1133">Transmembrane helix</keyword>
<accession>A0A366JAK2</accession>
<dbReference type="AlphaFoldDB" id="A0A366JAK2"/>
<reference evidence="7 8" key="1">
    <citation type="submission" date="2018-06" db="EMBL/GenBank/DDBJ databases">
        <title>Genomic Encyclopedia of Type Strains, Phase III (KMG-III): the genomes of soil and plant-associated and newly described type strains.</title>
        <authorList>
            <person name="Whitman W."/>
        </authorList>
    </citation>
    <scope>NUCLEOTIDE SEQUENCE [LARGE SCALE GENOMIC DNA]</scope>
    <source>
        <strain evidence="7 8">CECT 7377</strain>
    </source>
</reference>
<keyword evidence="5 6" id="KW-0472">Membrane</keyword>
<evidence type="ECO:0000256" key="4">
    <source>
        <dbReference type="ARBA" id="ARBA00022989"/>
    </source>
</evidence>
<evidence type="ECO:0000256" key="3">
    <source>
        <dbReference type="ARBA" id="ARBA00022692"/>
    </source>
</evidence>
<dbReference type="GO" id="GO:0005886">
    <property type="term" value="C:plasma membrane"/>
    <property type="evidence" value="ECO:0007669"/>
    <property type="project" value="UniProtKB-SubCell"/>
</dbReference>
<dbReference type="Pfam" id="PF13440">
    <property type="entry name" value="Polysacc_synt_3"/>
    <property type="match status" value="1"/>
</dbReference>
<dbReference type="Proteomes" id="UP000252792">
    <property type="component" value="Unassembled WGS sequence"/>
</dbReference>
<gene>
    <name evidence="7" type="ORF">DFP80_107254</name>
</gene>
<keyword evidence="2" id="KW-1003">Cell membrane</keyword>
<feature type="transmembrane region" description="Helical" evidence="6">
    <location>
        <begin position="246"/>
        <end position="267"/>
    </location>
</feature>
<evidence type="ECO:0000313" key="8">
    <source>
        <dbReference type="Proteomes" id="UP000252792"/>
    </source>
</evidence>
<feature type="transmembrane region" description="Helical" evidence="6">
    <location>
        <begin position="36"/>
        <end position="58"/>
    </location>
</feature>
<evidence type="ECO:0000256" key="1">
    <source>
        <dbReference type="ARBA" id="ARBA00004651"/>
    </source>
</evidence>
<feature type="transmembrane region" description="Helical" evidence="6">
    <location>
        <begin position="376"/>
        <end position="396"/>
    </location>
</feature>